<comment type="caution">
    <text evidence="11">The sequence shown here is derived from an EMBL/GenBank/DDBJ whole genome shotgun (WGS) entry which is preliminary data.</text>
</comment>
<reference evidence="11 12" key="1">
    <citation type="journal article" date="2020" name="ISME J.">
        <title>Uncovering the hidden diversity of litter-decomposition mechanisms in mushroom-forming fungi.</title>
        <authorList>
            <person name="Floudas D."/>
            <person name="Bentzer J."/>
            <person name="Ahren D."/>
            <person name="Johansson T."/>
            <person name="Persson P."/>
            <person name="Tunlid A."/>
        </authorList>
    </citation>
    <scope>NUCLEOTIDE SEQUENCE [LARGE SCALE GENOMIC DNA]</scope>
    <source>
        <strain evidence="11 12">CBS 146.42</strain>
    </source>
</reference>
<keyword evidence="7" id="KW-0732">Signal</keyword>
<dbReference type="CDD" id="cd13903">
    <property type="entry name" value="CuRO_3_Tv-LCC_like"/>
    <property type="match status" value="1"/>
</dbReference>
<evidence type="ECO:0000259" key="9">
    <source>
        <dbReference type="Pfam" id="PF07731"/>
    </source>
</evidence>
<keyword evidence="6" id="KW-0325">Glycoprotein</keyword>
<dbReference type="PROSITE" id="PS00080">
    <property type="entry name" value="MULTICOPPER_OXIDASE2"/>
    <property type="match status" value="1"/>
</dbReference>
<feature type="domain" description="Plastocyanin-like" evidence="10">
    <location>
        <begin position="31"/>
        <end position="150"/>
    </location>
</feature>
<evidence type="ECO:0000256" key="7">
    <source>
        <dbReference type="SAM" id="SignalP"/>
    </source>
</evidence>
<feature type="signal peptide" evidence="7">
    <location>
        <begin position="1"/>
        <end position="21"/>
    </location>
</feature>
<evidence type="ECO:0000259" key="8">
    <source>
        <dbReference type="Pfam" id="PF00394"/>
    </source>
</evidence>
<evidence type="ECO:0008006" key="13">
    <source>
        <dbReference type="Google" id="ProtNLM"/>
    </source>
</evidence>
<feature type="domain" description="Plastocyanin-like" evidence="9">
    <location>
        <begin position="371"/>
        <end position="494"/>
    </location>
</feature>
<dbReference type="InterPro" id="IPR033138">
    <property type="entry name" value="Cu_oxidase_CS"/>
</dbReference>
<dbReference type="InterPro" id="IPR011707">
    <property type="entry name" value="Cu-oxidase-like_N"/>
</dbReference>
<dbReference type="InterPro" id="IPR002355">
    <property type="entry name" value="Cu_oxidase_Cu_BS"/>
</dbReference>
<evidence type="ECO:0000313" key="11">
    <source>
        <dbReference type="EMBL" id="KAF5355015.1"/>
    </source>
</evidence>
<dbReference type="Pfam" id="PF07731">
    <property type="entry name" value="Cu-oxidase_2"/>
    <property type="match status" value="1"/>
</dbReference>
<name>A0A8H5FZ45_9AGAR</name>
<organism evidence="11 12">
    <name type="scientific">Leucocoprinus leucothites</name>
    <dbReference type="NCBI Taxonomy" id="201217"/>
    <lineage>
        <taxon>Eukaryota</taxon>
        <taxon>Fungi</taxon>
        <taxon>Dikarya</taxon>
        <taxon>Basidiomycota</taxon>
        <taxon>Agaricomycotina</taxon>
        <taxon>Agaricomycetes</taxon>
        <taxon>Agaricomycetidae</taxon>
        <taxon>Agaricales</taxon>
        <taxon>Agaricineae</taxon>
        <taxon>Agaricaceae</taxon>
        <taxon>Leucocoprinus</taxon>
    </lineage>
</organism>
<dbReference type="InterPro" id="IPR008972">
    <property type="entry name" value="Cupredoxin"/>
</dbReference>
<dbReference type="PANTHER" id="PTHR11709">
    <property type="entry name" value="MULTI-COPPER OXIDASE"/>
    <property type="match status" value="1"/>
</dbReference>
<keyword evidence="2" id="KW-0479">Metal-binding</keyword>
<comment type="similarity">
    <text evidence="1">Belongs to the multicopper oxidase family.</text>
</comment>
<dbReference type="InterPro" id="IPR045087">
    <property type="entry name" value="Cu-oxidase_fam"/>
</dbReference>
<evidence type="ECO:0000313" key="12">
    <source>
        <dbReference type="Proteomes" id="UP000559027"/>
    </source>
</evidence>
<dbReference type="PANTHER" id="PTHR11709:SF511">
    <property type="entry name" value="LACCASE"/>
    <property type="match status" value="1"/>
</dbReference>
<dbReference type="Gene3D" id="2.60.40.420">
    <property type="entry name" value="Cupredoxins - blue copper proteins"/>
    <property type="match status" value="3"/>
</dbReference>
<sequence>MPARIGYPLFWLSFAVITGRAAIGPSATLTVANANISPDGFTRAASVVNGAHPGPVITAKTGETFKLNVVNQLADPQQERGTSIHWHGLFQHGTNFMDGTVGVTQCPIAPGKSFEYSFKADRPGTFWYHSHFGLQYCDGLRGPIVIYDPDDPLKRLYDVDDDSTVITLSEWYHTLAASIPGIPAADSTLINGRGRYPGGPASDLSVVNVQKGKRYRLRLISISCDPFFTFSIDGHDLQVIEVEGAEVKPITVNSIKILAGQRYSMVLNASQSVGNYWIRSLPSSGNGILPTSFDGGINSAILRYKGAPQTEPTSTQQSSIKALAETDLHPLSNPFAPGKPAPDGADLTVNLTFGFDPAVVKYNVNGAVFEPPTVPVLLQILSGARNAQDLLPSGGVITVPKDKVIQINVPSGLIGGPHPFHMHGHDFSVVKVADAGHFNFLDPVRRDVTNMGETEGDFISIRFKTDNPGPWIFHCHVDFHLAAGLAIVFAEAPDEIPAADPVPSTWKDLCPTWDALPDDVKHPQIS</sequence>
<dbReference type="Pfam" id="PF00394">
    <property type="entry name" value="Cu-oxidase"/>
    <property type="match status" value="1"/>
</dbReference>
<dbReference type="PROSITE" id="PS00079">
    <property type="entry name" value="MULTICOPPER_OXIDASE1"/>
    <property type="match status" value="2"/>
</dbReference>
<feature type="domain" description="Plastocyanin-like" evidence="8">
    <location>
        <begin position="163"/>
        <end position="307"/>
    </location>
</feature>
<dbReference type="SMR" id="A0A8H5FZ45"/>
<keyword evidence="12" id="KW-1185">Reference proteome</keyword>
<gene>
    <name evidence="11" type="ORF">D9756_005710</name>
</gene>
<dbReference type="OrthoDB" id="2121828at2759"/>
<evidence type="ECO:0000256" key="1">
    <source>
        <dbReference type="ARBA" id="ARBA00010609"/>
    </source>
</evidence>
<dbReference type="Proteomes" id="UP000559027">
    <property type="component" value="Unassembled WGS sequence"/>
</dbReference>
<keyword evidence="5" id="KW-1015">Disulfide bond</keyword>
<keyword evidence="4" id="KW-0186">Copper</keyword>
<evidence type="ECO:0000256" key="4">
    <source>
        <dbReference type="ARBA" id="ARBA00023008"/>
    </source>
</evidence>
<proteinExistence type="inferred from homology"/>
<evidence type="ECO:0000256" key="5">
    <source>
        <dbReference type="ARBA" id="ARBA00023157"/>
    </source>
</evidence>
<evidence type="ECO:0000256" key="2">
    <source>
        <dbReference type="ARBA" id="ARBA00022723"/>
    </source>
</evidence>
<keyword evidence="3" id="KW-0560">Oxidoreductase</keyword>
<dbReference type="SUPFAM" id="SSF49503">
    <property type="entry name" value="Cupredoxins"/>
    <property type="match status" value="3"/>
</dbReference>
<protein>
    <recommendedName>
        <fullName evidence="13">Laccase</fullName>
    </recommendedName>
</protein>
<feature type="chain" id="PRO_5034394450" description="Laccase" evidence="7">
    <location>
        <begin position="22"/>
        <end position="526"/>
    </location>
</feature>
<dbReference type="InterPro" id="IPR001117">
    <property type="entry name" value="Cu-oxidase_2nd"/>
</dbReference>
<evidence type="ECO:0000259" key="10">
    <source>
        <dbReference type="Pfam" id="PF07732"/>
    </source>
</evidence>
<dbReference type="InterPro" id="IPR011706">
    <property type="entry name" value="Cu-oxidase_C"/>
</dbReference>
<dbReference type="GO" id="GO:0016491">
    <property type="term" value="F:oxidoreductase activity"/>
    <property type="evidence" value="ECO:0007669"/>
    <property type="project" value="UniProtKB-KW"/>
</dbReference>
<dbReference type="AlphaFoldDB" id="A0A8H5FZ45"/>
<accession>A0A8H5FZ45</accession>
<evidence type="ECO:0000256" key="6">
    <source>
        <dbReference type="ARBA" id="ARBA00023180"/>
    </source>
</evidence>
<dbReference type="EMBL" id="JAACJO010000008">
    <property type="protein sequence ID" value="KAF5355015.1"/>
    <property type="molecule type" value="Genomic_DNA"/>
</dbReference>
<evidence type="ECO:0000256" key="3">
    <source>
        <dbReference type="ARBA" id="ARBA00023002"/>
    </source>
</evidence>
<dbReference type="FunFam" id="2.60.40.420:FF:000045">
    <property type="entry name" value="Laccase 2"/>
    <property type="match status" value="1"/>
</dbReference>
<dbReference type="GO" id="GO:0005507">
    <property type="term" value="F:copper ion binding"/>
    <property type="evidence" value="ECO:0007669"/>
    <property type="project" value="InterPro"/>
</dbReference>
<dbReference type="Pfam" id="PF07732">
    <property type="entry name" value="Cu-oxidase_3"/>
    <property type="match status" value="1"/>
</dbReference>